<name>A0A6J4V5N7_9BACT</name>
<gene>
    <name evidence="2" type="ORF">AVDCRST_MAG49-3370</name>
</gene>
<feature type="compositionally biased region" description="Low complexity" evidence="1">
    <location>
        <begin position="21"/>
        <end position="38"/>
    </location>
</feature>
<evidence type="ECO:0000256" key="1">
    <source>
        <dbReference type="SAM" id="MobiDB-lite"/>
    </source>
</evidence>
<feature type="non-terminal residue" evidence="2">
    <location>
        <position position="77"/>
    </location>
</feature>
<feature type="non-terminal residue" evidence="2">
    <location>
        <position position="1"/>
    </location>
</feature>
<protein>
    <submittedName>
        <fullName evidence="2">Uncharacterized protein</fullName>
    </submittedName>
</protein>
<dbReference type="AlphaFoldDB" id="A0A6J4V5N7"/>
<proteinExistence type="predicted"/>
<reference evidence="2" key="1">
    <citation type="submission" date="2020-02" db="EMBL/GenBank/DDBJ databases">
        <authorList>
            <person name="Meier V. D."/>
        </authorList>
    </citation>
    <scope>NUCLEOTIDE SEQUENCE</scope>
    <source>
        <strain evidence="2">AVDCRST_MAG49</strain>
    </source>
</reference>
<dbReference type="EMBL" id="CADCWG010000226">
    <property type="protein sequence ID" value="CAA9568774.1"/>
    <property type="molecule type" value="Genomic_DNA"/>
</dbReference>
<organism evidence="2">
    <name type="scientific">uncultured Thermomicrobiales bacterium</name>
    <dbReference type="NCBI Taxonomy" id="1645740"/>
    <lineage>
        <taxon>Bacteria</taxon>
        <taxon>Pseudomonadati</taxon>
        <taxon>Thermomicrobiota</taxon>
        <taxon>Thermomicrobia</taxon>
        <taxon>Thermomicrobiales</taxon>
        <taxon>environmental samples</taxon>
    </lineage>
</organism>
<sequence length="77" mass="8277">ARGRAGPQADRRGARSRRSATLRTAKPASGCRAGARAARPSRRGDRKRERALRRVVATGRSRWSSTPTIGCPGGPRL</sequence>
<evidence type="ECO:0000313" key="2">
    <source>
        <dbReference type="EMBL" id="CAA9568774.1"/>
    </source>
</evidence>
<accession>A0A6J4V5N7</accession>
<feature type="region of interest" description="Disordered" evidence="1">
    <location>
        <begin position="1"/>
        <end position="77"/>
    </location>
</feature>